<dbReference type="AlphaFoldDB" id="A0A382YD18"/>
<evidence type="ECO:0000256" key="7">
    <source>
        <dbReference type="ARBA" id="ARBA00022777"/>
    </source>
</evidence>
<organism evidence="13">
    <name type="scientific">marine metagenome</name>
    <dbReference type="NCBI Taxonomy" id="408172"/>
    <lineage>
        <taxon>unclassified sequences</taxon>
        <taxon>metagenomes</taxon>
        <taxon>ecological metagenomes</taxon>
    </lineage>
</organism>
<keyword evidence="10" id="KW-0324">Glycolysis</keyword>
<evidence type="ECO:0000256" key="3">
    <source>
        <dbReference type="ARBA" id="ARBA00012142"/>
    </source>
</evidence>
<evidence type="ECO:0000256" key="5">
    <source>
        <dbReference type="ARBA" id="ARBA00022723"/>
    </source>
</evidence>
<dbReference type="SUPFAM" id="SSF51621">
    <property type="entry name" value="Phosphoenolpyruvate/pyruvate domain"/>
    <property type="match status" value="1"/>
</dbReference>
<dbReference type="GO" id="GO:0004743">
    <property type="term" value="F:pyruvate kinase activity"/>
    <property type="evidence" value="ECO:0007669"/>
    <property type="project" value="UniProtKB-EC"/>
</dbReference>
<dbReference type="Gene3D" id="3.20.20.60">
    <property type="entry name" value="Phosphoenolpyruvate-binding domains"/>
    <property type="match status" value="1"/>
</dbReference>
<dbReference type="PRINTS" id="PR01050">
    <property type="entry name" value="PYRUVTKNASE"/>
</dbReference>
<dbReference type="EMBL" id="UINC01174552">
    <property type="protein sequence ID" value="SVD80735.1"/>
    <property type="molecule type" value="Genomic_DNA"/>
</dbReference>
<dbReference type="InterPro" id="IPR015806">
    <property type="entry name" value="Pyrv_Knase_insert_dom_sf"/>
</dbReference>
<dbReference type="Gene3D" id="2.40.33.10">
    <property type="entry name" value="PK beta-barrel domain-like"/>
    <property type="match status" value="1"/>
</dbReference>
<evidence type="ECO:0000256" key="11">
    <source>
        <dbReference type="ARBA" id="ARBA00023317"/>
    </source>
</evidence>
<feature type="domain" description="Pyruvate kinase barrel" evidence="12">
    <location>
        <begin position="1"/>
        <end position="264"/>
    </location>
</feature>
<keyword evidence="6" id="KW-0547">Nucleotide-binding</keyword>
<evidence type="ECO:0000256" key="4">
    <source>
        <dbReference type="ARBA" id="ARBA00022679"/>
    </source>
</evidence>
<comment type="similarity">
    <text evidence="2">Belongs to the pyruvate kinase family.</text>
</comment>
<sequence length="265" mass="28906">VFRMNFSHGVHADHQKRLDILRGLEQKHGRPIGVILDLQGPQLRVGDFEDGLAMLKTGAAFRLDLDEALGNAERAELPHPQIFAALEPGMNLLINDGRIRLKVTECSESFAETKVIAGGEISNHKGVNVPDAVLEMSALTKKDLEDLRFGLQMGIDWVALSFVQRPQDIVEARKLVAGRAGIMAKLEKPLALNSLEEIVDLSDAIMVARGDLGVEIPPEEVPSLQKHMVNVCRESGKPVIIATQMLESMVESPSPTRAEASDVAT</sequence>
<dbReference type="InterPro" id="IPR015813">
    <property type="entry name" value="Pyrv/PenolPyrv_kinase-like_dom"/>
</dbReference>
<dbReference type="SUPFAM" id="SSF50800">
    <property type="entry name" value="PK beta-barrel domain-like"/>
    <property type="match status" value="1"/>
</dbReference>
<feature type="non-terminal residue" evidence="13">
    <location>
        <position position="1"/>
    </location>
</feature>
<dbReference type="FunFam" id="2.40.33.10:FF:000001">
    <property type="entry name" value="Pyruvate kinase"/>
    <property type="match status" value="1"/>
</dbReference>
<keyword evidence="8" id="KW-0067">ATP-binding</keyword>
<dbReference type="GO" id="GO:0030955">
    <property type="term" value="F:potassium ion binding"/>
    <property type="evidence" value="ECO:0007669"/>
    <property type="project" value="InterPro"/>
</dbReference>
<evidence type="ECO:0000256" key="2">
    <source>
        <dbReference type="ARBA" id="ARBA00008663"/>
    </source>
</evidence>
<evidence type="ECO:0000256" key="10">
    <source>
        <dbReference type="ARBA" id="ARBA00023152"/>
    </source>
</evidence>
<accession>A0A382YD18</accession>
<evidence type="ECO:0000313" key="13">
    <source>
        <dbReference type="EMBL" id="SVD80735.1"/>
    </source>
</evidence>
<name>A0A382YD18_9ZZZZ</name>
<dbReference type="GO" id="GO:0005524">
    <property type="term" value="F:ATP binding"/>
    <property type="evidence" value="ECO:0007669"/>
    <property type="project" value="UniProtKB-KW"/>
</dbReference>
<dbReference type="GO" id="GO:0000287">
    <property type="term" value="F:magnesium ion binding"/>
    <property type="evidence" value="ECO:0007669"/>
    <property type="project" value="InterPro"/>
</dbReference>
<evidence type="ECO:0000256" key="6">
    <source>
        <dbReference type="ARBA" id="ARBA00022741"/>
    </source>
</evidence>
<dbReference type="InterPro" id="IPR040442">
    <property type="entry name" value="Pyrv_kinase-like_dom_sf"/>
</dbReference>
<keyword evidence="5" id="KW-0479">Metal-binding</keyword>
<reference evidence="13" key="1">
    <citation type="submission" date="2018-05" db="EMBL/GenBank/DDBJ databases">
        <authorList>
            <person name="Lanie J.A."/>
            <person name="Ng W.-L."/>
            <person name="Kazmierczak K.M."/>
            <person name="Andrzejewski T.M."/>
            <person name="Davidsen T.M."/>
            <person name="Wayne K.J."/>
            <person name="Tettelin H."/>
            <person name="Glass J.I."/>
            <person name="Rusch D."/>
            <person name="Podicherti R."/>
            <person name="Tsui H.-C.T."/>
            <person name="Winkler M.E."/>
        </authorList>
    </citation>
    <scope>NUCLEOTIDE SEQUENCE</scope>
</reference>
<dbReference type="GO" id="GO:0016301">
    <property type="term" value="F:kinase activity"/>
    <property type="evidence" value="ECO:0007669"/>
    <property type="project" value="UniProtKB-KW"/>
</dbReference>
<keyword evidence="4" id="KW-0808">Transferase</keyword>
<protein>
    <recommendedName>
        <fullName evidence="3">pyruvate kinase</fullName>
        <ecNumber evidence="3">2.7.1.40</ecNumber>
    </recommendedName>
</protein>
<dbReference type="InterPro" id="IPR001697">
    <property type="entry name" value="Pyr_Knase"/>
</dbReference>
<evidence type="ECO:0000256" key="8">
    <source>
        <dbReference type="ARBA" id="ARBA00022840"/>
    </source>
</evidence>
<dbReference type="InterPro" id="IPR015793">
    <property type="entry name" value="Pyrv_Knase_brl"/>
</dbReference>
<dbReference type="Pfam" id="PF00224">
    <property type="entry name" value="PK"/>
    <property type="match status" value="1"/>
</dbReference>
<evidence type="ECO:0000256" key="9">
    <source>
        <dbReference type="ARBA" id="ARBA00022842"/>
    </source>
</evidence>
<evidence type="ECO:0000256" key="1">
    <source>
        <dbReference type="ARBA" id="ARBA00004997"/>
    </source>
</evidence>
<comment type="pathway">
    <text evidence="1">Carbohydrate degradation; glycolysis; pyruvate from D-glyceraldehyde 3-phosphate: step 5/5.</text>
</comment>
<evidence type="ECO:0000259" key="12">
    <source>
        <dbReference type="Pfam" id="PF00224"/>
    </source>
</evidence>
<proteinExistence type="inferred from homology"/>
<dbReference type="UniPathway" id="UPA00109">
    <property type="reaction ID" value="UER00188"/>
</dbReference>
<dbReference type="EC" id="2.7.1.40" evidence="3"/>
<keyword evidence="9" id="KW-0460">Magnesium</keyword>
<gene>
    <name evidence="13" type="ORF">METZ01_LOCUS433589</name>
</gene>
<dbReference type="PANTHER" id="PTHR11817">
    <property type="entry name" value="PYRUVATE KINASE"/>
    <property type="match status" value="1"/>
</dbReference>
<keyword evidence="11" id="KW-0670">Pyruvate</keyword>
<feature type="non-terminal residue" evidence="13">
    <location>
        <position position="265"/>
    </location>
</feature>
<dbReference type="InterPro" id="IPR011037">
    <property type="entry name" value="Pyrv_Knase-like_insert_dom_sf"/>
</dbReference>
<dbReference type="NCBIfam" id="TIGR01064">
    <property type="entry name" value="pyruv_kin"/>
    <property type="match status" value="1"/>
</dbReference>
<keyword evidence="7" id="KW-0418">Kinase</keyword>